<dbReference type="OrthoDB" id="6955242at2"/>
<dbReference type="GO" id="GO:0016491">
    <property type="term" value="F:oxidoreductase activity"/>
    <property type="evidence" value="ECO:0007669"/>
    <property type="project" value="UniProtKB-KW"/>
</dbReference>
<proteinExistence type="predicted"/>
<dbReference type="RefSeq" id="WP_119541643.1">
    <property type="nucleotide sequence ID" value="NZ_QYRN01000015.1"/>
</dbReference>
<dbReference type="EMBL" id="QYRN01000015">
    <property type="protein sequence ID" value="RIX97452.1"/>
    <property type="molecule type" value="Genomic_DNA"/>
</dbReference>
<sequence length="200" mass="21209">MQPSPIKSRPIYAPLSPTETARRHILAAEGEGARAIEAALDGRPDLLRLATIVYVPRASLSEAHAERLAALGADALHVLPSVDTALTRLRGLLAGAAMGTRLYVAGAEDFLGRVAALADGFGIDEDAIQREHRGSLARRVQCVHCKGFADDVTASPFRCPHCGVPLLVRDHYSRRLGAFMGVSIDAEAPGDVPAAEEFPA</sequence>
<gene>
    <name evidence="9" type="ORF">D3218_18885</name>
</gene>
<comment type="caution">
    <text evidence="9">The sequence shown here is derived from an EMBL/GenBank/DDBJ whole genome shotgun (WGS) entry which is preliminary data.</text>
</comment>
<keyword evidence="3" id="KW-0479">Metal-binding</keyword>
<keyword evidence="10" id="KW-1185">Reference proteome</keyword>
<name>A0A3A1WNW5_9HYPH</name>
<dbReference type="GO" id="GO:0051537">
    <property type="term" value="F:2 iron, 2 sulfur cluster binding"/>
    <property type="evidence" value="ECO:0007669"/>
    <property type="project" value="UniProtKB-KW"/>
</dbReference>
<dbReference type="Proteomes" id="UP000265750">
    <property type="component" value="Unassembled WGS sequence"/>
</dbReference>
<evidence type="ECO:0000259" key="7">
    <source>
        <dbReference type="Pfam" id="PF22289"/>
    </source>
</evidence>
<keyword evidence="4" id="KW-0560">Oxidoreductase</keyword>
<keyword evidence="5" id="KW-0408">Iron</keyword>
<keyword evidence="2" id="KW-0001">2Fe-2S</keyword>
<evidence type="ECO:0000313" key="9">
    <source>
        <dbReference type="EMBL" id="RIX97452.1"/>
    </source>
</evidence>
<evidence type="ECO:0000256" key="4">
    <source>
        <dbReference type="ARBA" id="ARBA00023002"/>
    </source>
</evidence>
<keyword evidence="1" id="KW-0285">Flavoprotein</keyword>
<reference evidence="10" key="1">
    <citation type="submission" date="2018-09" db="EMBL/GenBank/DDBJ databases">
        <authorList>
            <person name="Tuo L."/>
        </authorList>
    </citation>
    <scope>NUCLEOTIDE SEQUENCE [LARGE SCALE GENOMIC DNA]</scope>
    <source>
        <strain evidence="10">M2BS4Y-1</strain>
    </source>
</reference>
<evidence type="ECO:0000256" key="5">
    <source>
        <dbReference type="ARBA" id="ARBA00023004"/>
    </source>
</evidence>
<dbReference type="AlphaFoldDB" id="A0A3A1WNW5"/>
<accession>A0A3A1WNW5</accession>
<evidence type="ECO:0000256" key="6">
    <source>
        <dbReference type="ARBA" id="ARBA00023014"/>
    </source>
</evidence>
<evidence type="ECO:0000313" key="10">
    <source>
        <dbReference type="Proteomes" id="UP000265750"/>
    </source>
</evidence>
<organism evidence="9 10">
    <name type="scientific">Aureimonas flava</name>
    <dbReference type="NCBI Taxonomy" id="2320271"/>
    <lineage>
        <taxon>Bacteria</taxon>
        <taxon>Pseudomonadati</taxon>
        <taxon>Pseudomonadota</taxon>
        <taxon>Alphaproteobacteria</taxon>
        <taxon>Hyphomicrobiales</taxon>
        <taxon>Aurantimonadaceae</taxon>
        <taxon>Aureimonas</taxon>
    </lineage>
</organism>
<dbReference type="InterPro" id="IPR054582">
    <property type="entry name" value="DmmA-like_N"/>
</dbReference>
<evidence type="ECO:0000256" key="3">
    <source>
        <dbReference type="ARBA" id="ARBA00022723"/>
    </source>
</evidence>
<dbReference type="InterPro" id="IPR048037">
    <property type="entry name" value="DmmA-like_C"/>
</dbReference>
<protein>
    <submittedName>
        <fullName evidence="9">Uncharacterized protein</fullName>
    </submittedName>
</protein>
<dbReference type="Pfam" id="PF22289">
    <property type="entry name" value="DmmA-like_C"/>
    <property type="match status" value="1"/>
</dbReference>
<dbReference type="NCBIfam" id="NF041259">
    <property type="entry name" value="mono_DmmA_fam"/>
    <property type="match status" value="1"/>
</dbReference>
<evidence type="ECO:0000256" key="2">
    <source>
        <dbReference type="ARBA" id="ARBA00022714"/>
    </source>
</evidence>
<evidence type="ECO:0000256" key="1">
    <source>
        <dbReference type="ARBA" id="ARBA00022630"/>
    </source>
</evidence>
<dbReference type="GO" id="GO:0046872">
    <property type="term" value="F:metal ion binding"/>
    <property type="evidence" value="ECO:0007669"/>
    <property type="project" value="UniProtKB-KW"/>
</dbReference>
<feature type="domain" description="Dimethylamine monooxygenase subunit DmmA-like N-terminal" evidence="8">
    <location>
        <begin position="5"/>
        <end position="128"/>
    </location>
</feature>
<evidence type="ECO:0000259" key="8">
    <source>
        <dbReference type="Pfam" id="PF22290"/>
    </source>
</evidence>
<keyword evidence="6" id="KW-0411">Iron-sulfur</keyword>
<feature type="domain" description="Dimethylamine monooxygenase subunit DmmA-like C-terminal" evidence="7">
    <location>
        <begin position="139"/>
        <end position="182"/>
    </location>
</feature>
<dbReference type="Pfam" id="PF22290">
    <property type="entry name" value="DmmA-like_N"/>
    <property type="match status" value="1"/>
</dbReference>